<evidence type="ECO:0000313" key="1">
    <source>
        <dbReference type="EMBL" id="QHT76079.1"/>
    </source>
</evidence>
<accession>A0A6C0H6I0</accession>
<dbReference type="EMBL" id="MN739888">
    <property type="protein sequence ID" value="QHT76079.1"/>
    <property type="molecule type" value="Genomic_DNA"/>
</dbReference>
<protein>
    <submittedName>
        <fullName evidence="1">Uncharacterized protein</fullName>
    </submittedName>
</protein>
<proteinExistence type="predicted"/>
<organism evidence="1">
    <name type="scientific">viral metagenome</name>
    <dbReference type="NCBI Taxonomy" id="1070528"/>
    <lineage>
        <taxon>unclassified sequences</taxon>
        <taxon>metagenomes</taxon>
        <taxon>organismal metagenomes</taxon>
    </lineage>
</organism>
<name>A0A6C0H6I0_9ZZZZ</name>
<reference evidence="1" key="1">
    <citation type="journal article" date="2020" name="Nature">
        <title>Giant virus diversity and host interactions through global metagenomics.</title>
        <authorList>
            <person name="Schulz F."/>
            <person name="Roux S."/>
            <person name="Paez-Espino D."/>
            <person name="Jungbluth S."/>
            <person name="Walsh D.A."/>
            <person name="Denef V.J."/>
            <person name="McMahon K.D."/>
            <person name="Konstantinidis K.T."/>
            <person name="Eloe-Fadrosh E.A."/>
            <person name="Kyrpides N.C."/>
            <person name="Woyke T."/>
        </authorList>
    </citation>
    <scope>NUCLEOTIDE SEQUENCE</scope>
    <source>
        <strain evidence="1">GVMAG-M-3300023179-71</strain>
    </source>
</reference>
<dbReference type="AlphaFoldDB" id="A0A6C0H6I0"/>
<sequence length="294" mass="35362">MFGYYGNVNVNKKQLKHSEFDINEDNSDLINYLDKKEKEKEKEKRKEYYKKFGHKIPIELNDIKYINNDESIIYLLIFCHGSIKSYKNENNEIIPRKFYNFEFNFVNIINFINNGLSYLPRSGYRRQSIINSIKNLVNNTVDKNIFGKRLSIMLSQIKEIKELLKDCDSMFLNKQNPFVFFESLDNNQSQNCFIGNSNTISFFEDFYYTSNIHVLYEKGGNLKENELLLGYFRPTINSWELFDLIEEKGYKNLVIIDFSCKCQMYYDYDEHQYKRKIHKENDEYLQQMRYITGI</sequence>